<dbReference type="SUPFAM" id="SSF51182">
    <property type="entry name" value="RmlC-like cupins"/>
    <property type="match status" value="1"/>
</dbReference>
<dbReference type="InterPro" id="IPR011051">
    <property type="entry name" value="RmlC_Cupin_sf"/>
</dbReference>
<name>A0ABW4T914_9ACTN</name>
<keyword evidence="3" id="KW-1185">Reference proteome</keyword>
<dbReference type="Gene3D" id="2.60.120.10">
    <property type="entry name" value="Jelly Rolls"/>
    <property type="match status" value="1"/>
</dbReference>
<dbReference type="InterPro" id="IPR014710">
    <property type="entry name" value="RmlC-like_jellyroll"/>
</dbReference>
<organism evidence="2 3">
    <name type="scientific">Nonomuraea mangrovi</name>
    <dbReference type="NCBI Taxonomy" id="2316207"/>
    <lineage>
        <taxon>Bacteria</taxon>
        <taxon>Bacillati</taxon>
        <taxon>Actinomycetota</taxon>
        <taxon>Actinomycetes</taxon>
        <taxon>Streptosporangiales</taxon>
        <taxon>Streptosporangiaceae</taxon>
        <taxon>Nonomuraea</taxon>
    </lineage>
</organism>
<sequence length="155" mass="16789">MADKVVVRQPGEGDAFWMLGGLYEVKAASDETNGALTVMHMTIPAGMGPPLHTHAGGEYVYVLEGTMRLHIGDDTVDGGPGSFFYIPEGTWETYEPTSTVRVLFFYSPGGIDKFFAEVGERAPARELPPPSEAPPDLERLVAAGSRYGLEFRPPV</sequence>
<proteinExistence type="predicted"/>
<evidence type="ECO:0000313" key="2">
    <source>
        <dbReference type="EMBL" id="MFD1937590.1"/>
    </source>
</evidence>
<evidence type="ECO:0000313" key="3">
    <source>
        <dbReference type="Proteomes" id="UP001597368"/>
    </source>
</evidence>
<feature type="domain" description="Cupin type-2" evidence="1">
    <location>
        <begin position="40"/>
        <end position="104"/>
    </location>
</feature>
<gene>
    <name evidence="2" type="ORF">ACFSKW_39595</name>
</gene>
<accession>A0ABW4T914</accession>
<evidence type="ECO:0000259" key="1">
    <source>
        <dbReference type="Pfam" id="PF07883"/>
    </source>
</evidence>
<dbReference type="InterPro" id="IPR013096">
    <property type="entry name" value="Cupin_2"/>
</dbReference>
<dbReference type="Proteomes" id="UP001597368">
    <property type="component" value="Unassembled WGS sequence"/>
</dbReference>
<dbReference type="EMBL" id="JBHUFV010000061">
    <property type="protein sequence ID" value="MFD1937590.1"/>
    <property type="molecule type" value="Genomic_DNA"/>
</dbReference>
<dbReference type="InterPro" id="IPR053146">
    <property type="entry name" value="QDO-like"/>
</dbReference>
<dbReference type="PANTHER" id="PTHR36440">
    <property type="entry name" value="PUTATIVE (AFU_ORTHOLOGUE AFUA_8G07350)-RELATED"/>
    <property type="match status" value="1"/>
</dbReference>
<dbReference type="RefSeq" id="WP_379578912.1">
    <property type="nucleotide sequence ID" value="NZ_JBHUFV010000061.1"/>
</dbReference>
<comment type="caution">
    <text evidence="2">The sequence shown here is derived from an EMBL/GenBank/DDBJ whole genome shotgun (WGS) entry which is preliminary data.</text>
</comment>
<dbReference type="PANTHER" id="PTHR36440:SF1">
    <property type="entry name" value="PUTATIVE (AFU_ORTHOLOGUE AFUA_8G07350)-RELATED"/>
    <property type="match status" value="1"/>
</dbReference>
<protein>
    <submittedName>
        <fullName evidence="2">Cupin domain-containing protein</fullName>
    </submittedName>
</protein>
<dbReference type="Pfam" id="PF07883">
    <property type="entry name" value="Cupin_2"/>
    <property type="match status" value="1"/>
</dbReference>
<reference evidence="3" key="1">
    <citation type="journal article" date="2019" name="Int. J. Syst. Evol. Microbiol.">
        <title>The Global Catalogue of Microorganisms (GCM) 10K type strain sequencing project: providing services to taxonomists for standard genome sequencing and annotation.</title>
        <authorList>
            <consortium name="The Broad Institute Genomics Platform"/>
            <consortium name="The Broad Institute Genome Sequencing Center for Infectious Disease"/>
            <person name="Wu L."/>
            <person name="Ma J."/>
        </authorList>
    </citation>
    <scope>NUCLEOTIDE SEQUENCE [LARGE SCALE GENOMIC DNA]</scope>
    <source>
        <strain evidence="3">ICMP 6774ER</strain>
    </source>
</reference>